<evidence type="ECO:0000256" key="3">
    <source>
        <dbReference type="ARBA" id="ARBA00022553"/>
    </source>
</evidence>
<dbReference type="CDD" id="cd17535">
    <property type="entry name" value="REC_NarL-like"/>
    <property type="match status" value="1"/>
</dbReference>
<evidence type="ECO:0000256" key="4">
    <source>
        <dbReference type="ARBA" id="ARBA00022679"/>
    </source>
</evidence>
<dbReference type="InterPro" id="IPR016032">
    <property type="entry name" value="Sig_transdc_resp-reg_C-effctor"/>
</dbReference>
<dbReference type="PANTHER" id="PTHR43047:SF72">
    <property type="entry name" value="OSMOSENSING HISTIDINE PROTEIN KINASE SLN1"/>
    <property type="match status" value="1"/>
</dbReference>
<feature type="domain" description="PAC" evidence="12">
    <location>
        <begin position="303"/>
        <end position="356"/>
    </location>
</feature>
<accession>A0ABY6ZUU4</accession>
<dbReference type="Pfam" id="PF00989">
    <property type="entry name" value="PAS"/>
    <property type="match status" value="1"/>
</dbReference>
<dbReference type="Proteomes" id="UP001163624">
    <property type="component" value="Chromosome"/>
</dbReference>
<dbReference type="EC" id="2.7.13.3" evidence="2"/>
<dbReference type="SUPFAM" id="SSF47384">
    <property type="entry name" value="Homodimeric domain of signal transducing histidine kinase"/>
    <property type="match status" value="1"/>
</dbReference>
<dbReference type="SMART" id="SM00421">
    <property type="entry name" value="HTH_LUXR"/>
    <property type="match status" value="1"/>
</dbReference>
<dbReference type="CDD" id="cd16922">
    <property type="entry name" value="HATPase_EvgS-ArcB-TorS-like"/>
    <property type="match status" value="1"/>
</dbReference>
<evidence type="ECO:0000259" key="10">
    <source>
        <dbReference type="PROSITE" id="PS50110"/>
    </source>
</evidence>
<dbReference type="SUPFAM" id="SSF52172">
    <property type="entry name" value="CheY-like"/>
    <property type="match status" value="1"/>
</dbReference>
<reference evidence="13" key="1">
    <citation type="submission" date="2022-11" db="EMBL/GenBank/DDBJ databases">
        <title>Pseudomonas triclosanedens sp. nov., a triclosan degrader isolated from activated sludge.</title>
        <authorList>
            <person name="Yin Y."/>
            <person name="Lu Z."/>
        </authorList>
    </citation>
    <scope>NUCLEOTIDE SEQUENCE</scope>
    <source>
        <strain evidence="13">ZM23</strain>
    </source>
</reference>
<dbReference type="Gene3D" id="3.30.450.20">
    <property type="entry name" value="PAS domain"/>
    <property type="match status" value="1"/>
</dbReference>
<dbReference type="InterPro" id="IPR000014">
    <property type="entry name" value="PAS"/>
</dbReference>
<protein>
    <recommendedName>
        <fullName evidence="2">histidine kinase</fullName>
        <ecNumber evidence="2">2.7.13.3</ecNumber>
    </recommendedName>
</protein>
<feature type="domain" description="Histidine kinase" evidence="9">
    <location>
        <begin position="374"/>
        <end position="595"/>
    </location>
</feature>
<keyword evidence="14" id="KW-1185">Reference proteome</keyword>
<dbReference type="SUPFAM" id="SSF46894">
    <property type="entry name" value="C-terminal effector domain of the bipartite response regulators"/>
    <property type="match status" value="1"/>
</dbReference>
<evidence type="ECO:0000313" key="13">
    <source>
        <dbReference type="EMBL" id="WAI47800.1"/>
    </source>
</evidence>
<gene>
    <name evidence="13" type="ORF">OU419_18715</name>
</gene>
<keyword evidence="3" id="KW-0597">Phosphoprotein</keyword>
<evidence type="ECO:0000259" key="11">
    <source>
        <dbReference type="PROSITE" id="PS50112"/>
    </source>
</evidence>
<dbReference type="PRINTS" id="PR00344">
    <property type="entry name" value="BCTRLSENSOR"/>
</dbReference>
<dbReference type="SMART" id="SM00448">
    <property type="entry name" value="REC"/>
    <property type="match status" value="1"/>
</dbReference>
<dbReference type="InterPro" id="IPR003594">
    <property type="entry name" value="HATPase_dom"/>
</dbReference>
<dbReference type="Gene3D" id="1.10.287.130">
    <property type="match status" value="1"/>
</dbReference>
<evidence type="ECO:0000256" key="7">
    <source>
        <dbReference type="PROSITE-ProRule" id="PRU00169"/>
    </source>
</evidence>
<keyword evidence="6" id="KW-0238">DNA-binding</keyword>
<dbReference type="InterPro" id="IPR001789">
    <property type="entry name" value="Sig_transdc_resp-reg_receiver"/>
</dbReference>
<dbReference type="InterPro" id="IPR058245">
    <property type="entry name" value="NreC/VraR/RcsB-like_REC"/>
</dbReference>
<dbReference type="PROSITE" id="PS50112">
    <property type="entry name" value="PAS"/>
    <property type="match status" value="1"/>
</dbReference>
<dbReference type="SUPFAM" id="SSF55785">
    <property type="entry name" value="PYP-like sensor domain (PAS domain)"/>
    <property type="match status" value="1"/>
</dbReference>
<evidence type="ECO:0000259" key="12">
    <source>
        <dbReference type="PROSITE" id="PS50113"/>
    </source>
</evidence>
<dbReference type="Gene3D" id="3.40.50.2300">
    <property type="match status" value="1"/>
</dbReference>
<dbReference type="InterPro" id="IPR035965">
    <property type="entry name" value="PAS-like_dom_sf"/>
</dbReference>
<dbReference type="RefSeq" id="WP_254475873.1">
    <property type="nucleotide sequence ID" value="NZ_CP113432.1"/>
</dbReference>
<keyword evidence="4" id="KW-0808">Transferase</keyword>
<dbReference type="SMART" id="SM00091">
    <property type="entry name" value="PAS"/>
    <property type="match status" value="1"/>
</dbReference>
<dbReference type="InterPro" id="IPR004358">
    <property type="entry name" value="Sig_transdc_His_kin-like_C"/>
</dbReference>
<dbReference type="InterPro" id="IPR000792">
    <property type="entry name" value="Tscrpt_reg_LuxR_C"/>
</dbReference>
<dbReference type="InterPro" id="IPR036890">
    <property type="entry name" value="HATPase_C_sf"/>
</dbReference>
<dbReference type="Pfam" id="PF02518">
    <property type="entry name" value="HATPase_c"/>
    <property type="match status" value="1"/>
</dbReference>
<sequence length="598" mass="65158">MGRILIVDEQPVTRQALRQIVESEGLEVIAEADNGMDALQQARQHRPDLMILELSIPRLGGLEVLQRMAVQQSPVRVLVLTSQDSEYFAGRCLSAGASGFVSKHQDGEVVREALRAILQGHSFFPAHALGSVNSTEAGGAEDLHRGLSVREVTVLQMLARGLSNIAIAEQLSLSDKTVSTYKVRLMQKLHAKSLVELIDIGRRHGVLAGGAGEGTAGGPQGLDDEQLSELERLRKMIEAMPDPMTIRTLDTRILYSNRAFQEMVGLKADSLIGLRMTDIPGLLDEEEAPVIQRLHSEAIGRGEPYEIDLLLRLKSGPRFIHHWGRPYYGSNGQLIGAICGSMDVTERDRLLADLRNAHQRAEAANRSKIQFLTSMGNELSSLLQSIVSMVDLSLAQDDPAQRREPLHVARAAASNLLGMLDDLQQLNRLESKAIRLAPEVTDLRALVEQQLGVVRESAWAKGLALETDFSMCQSSRVWVDPLRMRQILRNLLDNAVRYTDQGFVRVVLSARAGGTGMVEVKLEVEDSGIGVAADDHARIFEPFSQALDANRVRRGGTGLGLALCKGLVDLMGGGISLQSQVGVGTRVAVMLVLTSAQA</sequence>
<dbReference type="PANTHER" id="PTHR43047">
    <property type="entry name" value="TWO-COMPONENT HISTIDINE PROTEIN KINASE"/>
    <property type="match status" value="1"/>
</dbReference>
<dbReference type="NCBIfam" id="TIGR00229">
    <property type="entry name" value="sensory_box"/>
    <property type="match status" value="1"/>
</dbReference>
<dbReference type="Pfam" id="PF00072">
    <property type="entry name" value="Response_reg"/>
    <property type="match status" value="1"/>
</dbReference>
<dbReference type="EMBL" id="CP113432">
    <property type="protein sequence ID" value="WAI47800.1"/>
    <property type="molecule type" value="Genomic_DNA"/>
</dbReference>
<dbReference type="InterPro" id="IPR011006">
    <property type="entry name" value="CheY-like_superfamily"/>
</dbReference>
<evidence type="ECO:0000259" key="9">
    <source>
        <dbReference type="PROSITE" id="PS50109"/>
    </source>
</evidence>
<dbReference type="Gene3D" id="3.30.565.10">
    <property type="entry name" value="Histidine kinase-like ATPase, C-terminal domain"/>
    <property type="match status" value="1"/>
</dbReference>
<dbReference type="PROSITE" id="PS50043">
    <property type="entry name" value="HTH_LUXR_2"/>
    <property type="match status" value="1"/>
</dbReference>
<dbReference type="Pfam" id="PF00196">
    <property type="entry name" value="GerE"/>
    <property type="match status" value="1"/>
</dbReference>
<dbReference type="InterPro" id="IPR005467">
    <property type="entry name" value="His_kinase_dom"/>
</dbReference>
<feature type="domain" description="Response regulatory" evidence="10">
    <location>
        <begin position="3"/>
        <end position="118"/>
    </location>
</feature>
<evidence type="ECO:0000259" key="8">
    <source>
        <dbReference type="PROSITE" id="PS50043"/>
    </source>
</evidence>
<dbReference type="InterPro" id="IPR036097">
    <property type="entry name" value="HisK_dim/P_sf"/>
</dbReference>
<dbReference type="SUPFAM" id="SSF55874">
    <property type="entry name" value="ATPase domain of HSP90 chaperone/DNA topoisomerase II/histidine kinase"/>
    <property type="match status" value="1"/>
</dbReference>
<dbReference type="CDD" id="cd06170">
    <property type="entry name" value="LuxR_C_like"/>
    <property type="match status" value="1"/>
</dbReference>
<dbReference type="PROSITE" id="PS50113">
    <property type="entry name" value="PAC"/>
    <property type="match status" value="1"/>
</dbReference>
<dbReference type="InterPro" id="IPR013767">
    <property type="entry name" value="PAS_fold"/>
</dbReference>
<comment type="caution">
    <text evidence="7">Lacks conserved residue(s) required for the propagation of feature annotation.</text>
</comment>
<dbReference type="CDD" id="cd00130">
    <property type="entry name" value="PAS"/>
    <property type="match status" value="1"/>
</dbReference>
<dbReference type="PROSITE" id="PS00622">
    <property type="entry name" value="HTH_LUXR_1"/>
    <property type="match status" value="1"/>
</dbReference>
<evidence type="ECO:0000256" key="2">
    <source>
        <dbReference type="ARBA" id="ARBA00012438"/>
    </source>
</evidence>
<proteinExistence type="predicted"/>
<dbReference type="PROSITE" id="PS50109">
    <property type="entry name" value="HIS_KIN"/>
    <property type="match status" value="1"/>
</dbReference>
<comment type="catalytic activity">
    <reaction evidence="1">
        <text>ATP + protein L-histidine = ADP + protein N-phospho-L-histidine.</text>
        <dbReference type="EC" id="2.7.13.3"/>
    </reaction>
</comment>
<dbReference type="PROSITE" id="PS50110">
    <property type="entry name" value="RESPONSE_REGULATORY"/>
    <property type="match status" value="1"/>
</dbReference>
<dbReference type="PRINTS" id="PR00038">
    <property type="entry name" value="HTHLUXR"/>
</dbReference>
<dbReference type="SMART" id="SM00387">
    <property type="entry name" value="HATPase_c"/>
    <property type="match status" value="1"/>
</dbReference>
<organism evidence="13 14">
    <name type="scientific">Pseudomonas triclosanedens</name>
    <dbReference type="NCBI Taxonomy" id="2961893"/>
    <lineage>
        <taxon>Bacteria</taxon>
        <taxon>Pseudomonadati</taxon>
        <taxon>Pseudomonadota</taxon>
        <taxon>Gammaproteobacteria</taxon>
        <taxon>Pseudomonadales</taxon>
        <taxon>Pseudomonadaceae</taxon>
        <taxon>Pseudomonas</taxon>
    </lineage>
</organism>
<evidence type="ECO:0000313" key="14">
    <source>
        <dbReference type="Proteomes" id="UP001163624"/>
    </source>
</evidence>
<evidence type="ECO:0000256" key="6">
    <source>
        <dbReference type="ARBA" id="ARBA00023125"/>
    </source>
</evidence>
<feature type="domain" description="PAS" evidence="11">
    <location>
        <begin position="229"/>
        <end position="302"/>
    </location>
</feature>
<evidence type="ECO:0000256" key="1">
    <source>
        <dbReference type="ARBA" id="ARBA00000085"/>
    </source>
</evidence>
<evidence type="ECO:0000256" key="5">
    <source>
        <dbReference type="ARBA" id="ARBA00022777"/>
    </source>
</evidence>
<keyword evidence="5" id="KW-0418">Kinase</keyword>
<feature type="domain" description="HTH luxR-type" evidence="8">
    <location>
        <begin position="140"/>
        <end position="205"/>
    </location>
</feature>
<name>A0ABY6ZUU4_9PSED</name>
<dbReference type="InterPro" id="IPR000700">
    <property type="entry name" value="PAS-assoc_C"/>
</dbReference>